<feature type="compositionally biased region" description="Basic and acidic residues" evidence="1">
    <location>
        <begin position="259"/>
        <end position="271"/>
    </location>
</feature>
<dbReference type="AlphaFoldDB" id="A0AAD2G4C6"/>
<proteinExistence type="predicted"/>
<keyword evidence="3" id="KW-1185">Reference proteome</keyword>
<dbReference type="CDD" id="cd02980">
    <property type="entry name" value="TRX_Fd_family"/>
    <property type="match status" value="1"/>
</dbReference>
<feature type="region of interest" description="Disordered" evidence="1">
    <location>
        <begin position="193"/>
        <end position="279"/>
    </location>
</feature>
<evidence type="ECO:0000313" key="3">
    <source>
        <dbReference type="Proteomes" id="UP001295423"/>
    </source>
</evidence>
<evidence type="ECO:0000313" key="2">
    <source>
        <dbReference type="EMBL" id="CAJ1959502.1"/>
    </source>
</evidence>
<gene>
    <name evidence="2" type="ORF">CYCCA115_LOCUS17923</name>
</gene>
<organism evidence="2 3">
    <name type="scientific">Cylindrotheca closterium</name>
    <dbReference type="NCBI Taxonomy" id="2856"/>
    <lineage>
        <taxon>Eukaryota</taxon>
        <taxon>Sar</taxon>
        <taxon>Stramenopiles</taxon>
        <taxon>Ochrophyta</taxon>
        <taxon>Bacillariophyta</taxon>
        <taxon>Bacillariophyceae</taxon>
        <taxon>Bacillariophycidae</taxon>
        <taxon>Bacillariales</taxon>
        <taxon>Bacillariaceae</taxon>
        <taxon>Cylindrotheca</taxon>
    </lineage>
</organism>
<evidence type="ECO:0000256" key="1">
    <source>
        <dbReference type="SAM" id="MobiDB-lite"/>
    </source>
</evidence>
<comment type="caution">
    <text evidence="2">The sequence shown here is derived from an EMBL/GenBank/DDBJ whole genome shotgun (WGS) entry which is preliminary data.</text>
</comment>
<protein>
    <submittedName>
        <fullName evidence="2">Uncharacterized protein</fullName>
    </submittedName>
</protein>
<reference evidence="2" key="1">
    <citation type="submission" date="2023-08" db="EMBL/GenBank/DDBJ databases">
        <authorList>
            <person name="Audoor S."/>
            <person name="Bilcke G."/>
        </authorList>
    </citation>
    <scope>NUCLEOTIDE SEQUENCE</scope>
</reference>
<dbReference type="Proteomes" id="UP001295423">
    <property type="component" value="Unassembled WGS sequence"/>
</dbReference>
<name>A0AAD2G4C6_9STRA</name>
<sequence>MKRLQEFVVATIVMTASPSVCLGFQSSTQSSLMTRKLTRKPTTITAEIALFHHSPLSTLRKQSLAPLFATTTIDEITATPKVSSVSVCTAELCNCQEEGLFSGDDILETLKSKNLPYPVEEAPCLGACGGGAMVAIDFEDGSAALVSGIDETLMELGLTTAAQDHHGDIAAIASEAVETSSNIAVDISEAEPSATGADAANPVSTSSAISSTTLPSFSSSPSESDAVASTTNIPTPGVLSKIAVTKTSSPSSPPPSYQDARDRMRAQKQEQAESASNPWWTAATYLAQKAKESIIKESK</sequence>
<feature type="compositionally biased region" description="Low complexity" evidence="1">
    <location>
        <begin position="202"/>
        <end position="229"/>
    </location>
</feature>
<accession>A0AAD2G4C6</accession>
<dbReference type="EMBL" id="CAKOGP040002003">
    <property type="protein sequence ID" value="CAJ1959502.1"/>
    <property type="molecule type" value="Genomic_DNA"/>
</dbReference>